<dbReference type="Pfam" id="PF02604">
    <property type="entry name" value="PhdYeFM_antitox"/>
    <property type="match status" value="1"/>
</dbReference>
<dbReference type="Proteomes" id="UP000019095">
    <property type="component" value="Chromosome"/>
</dbReference>
<dbReference type="eggNOG" id="COG2161">
    <property type="taxonomic scope" value="Bacteria"/>
</dbReference>
<name>W0P8S7_ADVMD</name>
<evidence type="ECO:0000313" key="4">
    <source>
        <dbReference type="EMBL" id="AHG63239.1"/>
    </source>
</evidence>
<comment type="similarity">
    <text evidence="1 2">Belongs to the phD/YefM antitoxin family.</text>
</comment>
<protein>
    <recommendedName>
        <fullName evidence="2">Antitoxin</fullName>
    </recommendedName>
</protein>
<dbReference type="EMBL" id="CP003915">
    <property type="protein sequence ID" value="AHG63239.1"/>
    <property type="molecule type" value="Genomic_DNA"/>
</dbReference>
<accession>W0P8S7</accession>
<sequence length="83" mass="9626">MQTFTVNEAKTQFDELIDQVQREPILITRHNSVLGVMASGQDYQAMRVFFADRLQRTLTQSAKEARSRGLTEERLKQLMADEH</sequence>
<evidence type="ECO:0000256" key="1">
    <source>
        <dbReference type="ARBA" id="ARBA00009981"/>
    </source>
</evidence>
<dbReference type="KEGG" id="amim:MIM_c11420"/>
<evidence type="ECO:0000313" key="5">
    <source>
        <dbReference type="Proteomes" id="UP000019095"/>
    </source>
</evidence>
<organism evidence="4 5">
    <name type="scientific">Advenella mimigardefordensis (strain DSM 17166 / LMG 22922 / DPN7)</name>
    <dbReference type="NCBI Taxonomy" id="1247726"/>
    <lineage>
        <taxon>Bacteria</taxon>
        <taxon>Pseudomonadati</taxon>
        <taxon>Pseudomonadota</taxon>
        <taxon>Betaproteobacteria</taxon>
        <taxon>Burkholderiales</taxon>
        <taxon>Alcaligenaceae</taxon>
    </lineage>
</organism>
<dbReference type="NCBIfam" id="TIGR01552">
    <property type="entry name" value="phd_fam"/>
    <property type="match status" value="1"/>
</dbReference>
<feature type="region of interest" description="Disordered" evidence="3">
    <location>
        <begin position="62"/>
        <end position="83"/>
    </location>
</feature>
<gene>
    <name evidence="4" type="ORF">MIM_c11420</name>
</gene>
<reference evidence="4 5" key="1">
    <citation type="journal article" date="2014" name="Microbiology">
        <title>Unravelling the complete genome sequence of Advenella mimigardefordensis strain DPN7T and novel insights in the catabolism of the xenobiotic polythioester precursor 3,3'-dithiodipropionate.</title>
        <authorList>
            <person name="Wubbeler J.H."/>
            <person name="Hiessl S."/>
            <person name="Schuldes J."/>
            <person name="Thurmer A."/>
            <person name="Daniel R."/>
            <person name="Steinbuchel A."/>
        </authorList>
    </citation>
    <scope>NUCLEOTIDE SEQUENCE [LARGE SCALE GENOMIC DNA]</scope>
    <source>
        <strain evidence="5">DSM 17166 / LMG 22922 / DPN7</strain>
    </source>
</reference>
<proteinExistence type="inferred from homology"/>
<evidence type="ECO:0000256" key="2">
    <source>
        <dbReference type="RuleBase" id="RU362080"/>
    </source>
</evidence>
<comment type="function">
    <text evidence="2">Antitoxin component of a type II toxin-antitoxin (TA) system.</text>
</comment>
<keyword evidence="5" id="KW-1185">Reference proteome</keyword>
<evidence type="ECO:0000256" key="3">
    <source>
        <dbReference type="SAM" id="MobiDB-lite"/>
    </source>
</evidence>
<feature type="compositionally biased region" description="Basic and acidic residues" evidence="3">
    <location>
        <begin position="63"/>
        <end position="83"/>
    </location>
</feature>
<dbReference type="Gene3D" id="3.40.1620.10">
    <property type="entry name" value="YefM-like domain"/>
    <property type="match status" value="1"/>
</dbReference>
<dbReference type="RefSeq" id="WP_025371868.1">
    <property type="nucleotide sequence ID" value="NZ_CP003915.1"/>
</dbReference>
<dbReference type="HOGENOM" id="CLU_177501_2_0_4"/>
<dbReference type="OrthoDB" id="165038at2"/>
<dbReference type="InterPro" id="IPR036165">
    <property type="entry name" value="YefM-like_sf"/>
</dbReference>
<dbReference type="SUPFAM" id="SSF143120">
    <property type="entry name" value="YefM-like"/>
    <property type="match status" value="1"/>
</dbReference>
<dbReference type="InterPro" id="IPR006442">
    <property type="entry name" value="Antitoxin_Phd/YefM"/>
</dbReference>
<dbReference type="AlphaFoldDB" id="W0P8S7"/>
<dbReference type="STRING" id="1247726.MIM_c11420"/>